<sequence length="67" mass="7466">MTNPFDNPDIQHRVLVNDEGQHSLWPSFAEIPAGWRAVHGPAGQEDCVQYVDAHWTDLTPLSALASR</sequence>
<organism evidence="2 3">
    <name type="scientific">Streptomyces diacarni</name>
    <dbReference type="NCBI Taxonomy" id="2800381"/>
    <lineage>
        <taxon>Bacteria</taxon>
        <taxon>Bacillati</taxon>
        <taxon>Actinomycetota</taxon>
        <taxon>Actinomycetes</taxon>
        <taxon>Kitasatosporales</taxon>
        <taxon>Streptomycetaceae</taxon>
        <taxon>Streptomyces</taxon>
    </lineage>
</organism>
<protein>
    <submittedName>
        <fullName evidence="2">MbtH family protein</fullName>
    </submittedName>
</protein>
<dbReference type="SUPFAM" id="SSF160582">
    <property type="entry name" value="MbtH-like"/>
    <property type="match status" value="1"/>
</dbReference>
<dbReference type="PANTHER" id="PTHR38444:SF1">
    <property type="entry name" value="ENTEROBACTIN BIOSYNTHESIS PROTEIN YBDZ"/>
    <property type="match status" value="1"/>
</dbReference>
<feature type="domain" description="MbtH-like" evidence="1">
    <location>
        <begin position="3"/>
        <end position="53"/>
    </location>
</feature>
<dbReference type="GO" id="GO:0019290">
    <property type="term" value="P:siderophore biosynthetic process"/>
    <property type="evidence" value="ECO:0007669"/>
    <property type="project" value="TreeGrafter"/>
</dbReference>
<name>A0A367EI10_9ACTN</name>
<dbReference type="EMBL" id="QOIN01000058">
    <property type="protein sequence ID" value="RCG16830.1"/>
    <property type="molecule type" value="Genomic_DNA"/>
</dbReference>
<dbReference type="InterPro" id="IPR037407">
    <property type="entry name" value="MLP_fam"/>
</dbReference>
<dbReference type="PANTHER" id="PTHR38444">
    <property type="entry name" value="ENTEROBACTIN BIOSYNTHESIS PROTEIN YBDZ"/>
    <property type="match status" value="1"/>
</dbReference>
<dbReference type="RefSeq" id="WP_114024863.1">
    <property type="nucleotide sequence ID" value="NZ_JBEYTF010000025.1"/>
</dbReference>
<proteinExistence type="predicted"/>
<comment type="caution">
    <text evidence="2">The sequence shown here is derived from an EMBL/GenBank/DDBJ whole genome shotgun (WGS) entry which is preliminary data.</text>
</comment>
<dbReference type="GO" id="GO:0005829">
    <property type="term" value="C:cytosol"/>
    <property type="evidence" value="ECO:0007669"/>
    <property type="project" value="TreeGrafter"/>
</dbReference>
<gene>
    <name evidence="2" type="ORF">DTL70_28315</name>
</gene>
<dbReference type="AlphaFoldDB" id="A0A367EI10"/>
<evidence type="ECO:0000313" key="2">
    <source>
        <dbReference type="EMBL" id="RCG16830.1"/>
    </source>
</evidence>
<keyword evidence="3" id="KW-1185">Reference proteome</keyword>
<dbReference type="InterPro" id="IPR038020">
    <property type="entry name" value="MbtH-like_sf"/>
</dbReference>
<accession>A0A367EI10</accession>
<reference evidence="2 3" key="1">
    <citation type="submission" date="2018-06" db="EMBL/GenBank/DDBJ databases">
        <title>Streptomyces reniochalinae sp. nov. and Streptomyces diacarnus sp. nov. from marine sponges.</title>
        <authorList>
            <person name="Li L."/>
        </authorList>
    </citation>
    <scope>NUCLEOTIDE SEQUENCE [LARGE SCALE GENOMIC DNA]</scope>
    <source>
        <strain evidence="2 3">LHW51701</strain>
    </source>
</reference>
<dbReference type="SMART" id="SM00923">
    <property type="entry name" value="MbtH"/>
    <property type="match status" value="1"/>
</dbReference>
<dbReference type="InterPro" id="IPR005153">
    <property type="entry name" value="MbtH-like_dom"/>
</dbReference>
<dbReference type="Proteomes" id="UP000252914">
    <property type="component" value="Unassembled WGS sequence"/>
</dbReference>
<dbReference type="Gene3D" id="3.90.820.10">
    <property type="entry name" value="Structural Genomics, Unknown Function 30-nov-00 1gh9 Mol_id"/>
    <property type="match status" value="1"/>
</dbReference>
<evidence type="ECO:0000313" key="3">
    <source>
        <dbReference type="Proteomes" id="UP000252914"/>
    </source>
</evidence>
<evidence type="ECO:0000259" key="1">
    <source>
        <dbReference type="SMART" id="SM00923"/>
    </source>
</evidence>
<dbReference type="Pfam" id="PF03621">
    <property type="entry name" value="MbtH"/>
    <property type="match status" value="1"/>
</dbReference>